<dbReference type="AlphaFoldDB" id="A0A941EKP5"/>
<accession>A0A941EKP5</accession>
<name>A0A941EKP5_9ACTN</name>
<evidence type="ECO:0000259" key="2">
    <source>
        <dbReference type="Pfam" id="PF12802"/>
    </source>
</evidence>
<dbReference type="GO" id="GO:0003700">
    <property type="term" value="F:DNA-binding transcription factor activity"/>
    <property type="evidence" value="ECO:0007669"/>
    <property type="project" value="InterPro"/>
</dbReference>
<feature type="domain" description="HTH marR-type" evidence="2">
    <location>
        <begin position="19"/>
        <end position="65"/>
    </location>
</feature>
<protein>
    <submittedName>
        <fullName evidence="3">ROK family transcriptional regulator</fullName>
    </submittedName>
</protein>
<gene>
    <name evidence="3" type="ORF">KDL01_05205</name>
</gene>
<keyword evidence="4" id="KW-1185">Reference proteome</keyword>
<dbReference type="InterPro" id="IPR043129">
    <property type="entry name" value="ATPase_NBD"/>
</dbReference>
<dbReference type="PANTHER" id="PTHR18964:SF149">
    <property type="entry name" value="BIFUNCTIONAL UDP-N-ACETYLGLUCOSAMINE 2-EPIMERASE_N-ACETYLMANNOSAMINE KINASE"/>
    <property type="match status" value="1"/>
</dbReference>
<dbReference type="Proteomes" id="UP000675781">
    <property type="component" value="Unassembled WGS sequence"/>
</dbReference>
<comment type="similarity">
    <text evidence="1">Belongs to the ROK (NagC/XylR) family.</text>
</comment>
<dbReference type="InterPro" id="IPR036390">
    <property type="entry name" value="WH_DNA-bd_sf"/>
</dbReference>
<reference evidence="3" key="1">
    <citation type="submission" date="2021-04" db="EMBL/GenBank/DDBJ databases">
        <title>Genome based classification of Actinospica acidithermotolerans sp. nov., an actinobacterium isolated from an Indonesian hot spring.</title>
        <authorList>
            <person name="Kusuma A.B."/>
            <person name="Putra K.E."/>
            <person name="Nafisah S."/>
            <person name="Loh J."/>
            <person name="Nouioui I."/>
            <person name="Goodfellow M."/>
        </authorList>
    </citation>
    <scope>NUCLEOTIDE SEQUENCE</scope>
    <source>
        <strain evidence="3">CSCA 57</strain>
    </source>
</reference>
<dbReference type="InterPro" id="IPR000600">
    <property type="entry name" value="ROK"/>
</dbReference>
<proteinExistence type="inferred from homology"/>
<dbReference type="PANTHER" id="PTHR18964">
    <property type="entry name" value="ROK (REPRESSOR, ORF, KINASE) FAMILY"/>
    <property type="match status" value="1"/>
</dbReference>
<dbReference type="EMBL" id="JAGSOG010000014">
    <property type="protein sequence ID" value="MBR7832645.1"/>
    <property type="molecule type" value="Genomic_DNA"/>
</dbReference>
<dbReference type="InterPro" id="IPR011991">
    <property type="entry name" value="ArsR-like_HTH"/>
</dbReference>
<dbReference type="RefSeq" id="WP_212527171.1">
    <property type="nucleotide sequence ID" value="NZ_JAGSOG010000014.1"/>
</dbReference>
<sequence length="403" mass="42160">MDQVPGTPSLLRAINDRTALQLLSEQGPLTRARLGALTGLSKPTATQLMDRLEAAGLVEALPGEGRNARLYRVRPGAAYVAGLDVTPANIRVRVCDLTGQAIAQTTLATPRREVKDALERIREALTAACAQGGIDTAQLNRVVVGLGGAPDPHTGRIGYARHLPGWHDPNLLQRLRTELTGPGRPNPAVEIENDVNLAAVAEQTRGVVRRDAPLACRDFAVLWIGEGIGAAVVIDGRLHRGFTGGAGEIGYMPVSGLPPVRNISRGNTGGFQNLAGAPAVLKLARAKGFPGSDAAAALRRAAASGSVGTPLLTEVADRLAVGLAPLVAVLDPELIVLTGAMLQAGGEVLRELIADALYGMVIPRPRLVLSEVPEDPVLTGAIEAALAETKQELFDHTRKGRGL</sequence>
<dbReference type="SUPFAM" id="SSF46785">
    <property type="entry name" value="Winged helix' DNA-binding domain"/>
    <property type="match status" value="1"/>
</dbReference>
<dbReference type="InterPro" id="IPR000835">
    <property type="entry name" value="HTH_MarR-typ"/>
</dbReference>
<evidence type="ECO:0000313" key="3">
    <source>
        <dbReference type="EMBL" id="MBR7832645.1"/>
    </source>
</evidence>
<dbReference type="CDD" id="cd23763">
    <property type="entry name" value="ASKHA_ATPase_ROK"/>
    <property type="match status" value="1"/>
</dbReference>
<dbReference type="Pfam" id="PF12802">
    <property type="entry name" value="MarR_2"/>
    <property type="match status" value="1"/>
</dbReference>
<dbReference type="CDD" id="cd00090">
    <property type="entry name" value="HTH_ARSR"/>
    <property type="match status" value="1"/>
</dbReference>
<comment type="caution">
    <text evidence="3">The sequence shown here is derived from an EMBL/GenBank/DDBJ whole genome shotgun (WGS) entry which is preliminary data.</text>
</comment>
<dbReference type="InterPro" id="IPR036388">
    <property type="entry name" value="WH-like_DNA-bd_sf"/>
</dbReference>
<evidence type="ECO:0000313" key="4">
    <source>
        <dbReference type="Proteomes" id="UP000675781"/>
    </source>
</evidence>
<evidence type="ECO:0000256" key="1">
    <source>
        <dbReference type="ARBA" id="ARBA00006479"/>
    </source>
</evidence>
<dbReference type="SUPFAM" id="SSF53067">
    <property type="entry name" value="Actin-like ATPase domain"/>
    <property type="match status" value="1"/>
</dbReference>
<dbReference type="Gene3D" id="1.10.10.10">
    <property type="entry name" value="Winged helix-like DNA-binding domain superfamily/Winged helix DNA-binding domain"/>
    <property type="match status" value="1"/>
</dbReference>
<organism evidence="3 4">
    <name type="scientific">Actinospica durhamensis</name>
    <dbReference type="NCBI Taxonomy" id="1508375"/>
    <lineage>
        <taxon>Bacteria</taxon>
        <taxon>Bacillati</taxon>
        <taxon>Actinomycetota</taxon>
        <taxon>Actinomycetes</taxon>
        <taxon>Catenulisporales</taxon>
        <taxon>Actinospicaceae</taxon>
        <taxon>Actinospica</taxon>
    </lineage>
</organism>
<dbReference type="Gene3D" id="3.30.420.40">
    <property type="match status" value="2"/>
</dbReference>
<dbReference type="Pfam" id="PF00480">
    <property type="entry name" value="ROK"/>
    <property type="match status" value="1"/>
</dbReference>